<dbReference type="SUPFAM" id="SSF54928">
    <property type="entry name" value="RNA-binding domain, RBD"/>
    <property type="match status" value="1"/>
</dbReference>
<evidence type="ECO:0000259" key="3">
    <source>
        <dbReference type="PROSITE" id="PS50102"/>
    </source>
</evidence>
<dbReference type="EMBL" id="JANJYI010000007">
    <property type="protein sequence ID" value="KAK2640723.1"/>
    <property type="molecule type" value="Genomic_DNA"/>
</dbReference>
<dbReference type="InterPro" id="IPR035979">
    <property type="entry name" value="RBD_domain_sf"/>
</dbReference>
<dbReference type="InterPro" id="IPR012677">
    <property type="entry name" value="Nucleotide-bd_a/b_plait_sf"/>
</dbReference>
<keyword evidence="5" id="KW-1185">Reference proteome</keyword>
<dbReference type="AlphaFoldDB" id="A0AAD9TRN6"/>
<name>A0AAD9TRN6_9ROSI</name>
<dbReference type="Pfam" id="PF00076">
    <property type="entry name" value="RRM_1"/>
    <property type="match status" value="1"/>
</dbReference>
<dbReference type="InterPro" id="IPR000504">
    <property type="entry name" value="RRM_dom"/>
</dbReference>
<accession>A0AAD9TRN6</accession>
<feature type="region of interest" description="Disordered" evidence="2">
    <location>
        <begin position="260"/>
        <end position="297"/>
    </location>
</feature>
<evidence type="ECO:0000313" key="4">
    <source>
        <dbReference type="EMBL" id="KAK2640723.1"/>
    </source>
</evidence>
<proteinExistence type="predicted"/>
<dbReference type="Proteomes" id="UP001280121">
    <property type="component" value="Unassembled WGS sequence"/>
</dbReference>
<protein>
    <recommendedName>
        <fullName evidence="3">RRM domain-containing protein</fullName>
    </recommendedName>
</protein>
<dbReference type="CDD" id="cd00590">
    <property type="entry name" value="RRM_SF"/>
    <property type="match status" value="1"/>
</dbReference>
<feature type="region of interest" description="Disordered" evidence="2">
    <location>
        <begin position="218"/>
        <end position="242"/>
    </location>
</feature>
<sequence length="696" mass="79660">MSRERGRVGGGKESFRGGKVFMVGLISVFIDNLIHEVDIAGLWGIFKSFRKVRDIFLSAKSRNRSCLFAFIRFSSRMEANKVTKMVDGWIRTTTEQKDVKDKAIQWMGQNGDGDWLLKCVVGVFKQFGSIRNCWGVPLSCWNPSFFSSLGRKFGDLVHLKEDTISIRRLDMGCMLMAIPVGSLGPSYCNMEINGKSLWKAKVKAMAIYDKTTKLDLQKKEEQVDGKETGKSGFSTSCEDSTDSFTKEGLMWRGECSRLRVVGPQSPSSDQTYLAHQRQPYGSPSSKSNDEDSDSFMDDTFIKAHDPYKDTRPQKEDFDFGFKRQVPDEERKIVAVENNKAVISEDSERNGANEGMILDLEGNETADTREISLSVMLVTLSLKKKETKSKGISSKKHEMITIRDKNMDVQWKLDVKITKVVEKGRGEKRRTVRDLVSFHKPMVFFIQESKLNSFDNITIVSLSGSLLTKGVGVEAEGLISIWDENLFKCRGVLVGLLIRFWIRLKEKGSNMGSIKSFNDFVLKAQINSRRDSICFKDLEKKLLGVEVKAVLEGWMSALREDRLSIIADMWNWLRKEETLWKQKSRVKWLMEGDKNSKKFHCVANSRRKANFIGDIVVEVECLSGPADVRREVLNHLKLHYKRTMECRPKIWDLVCRKFLVLKLLSLRKIFHMRKCGKRILVVMATRLRVRMTLILIS</sequence>
<evidence type="ECO:0000256" key="2">
    <source>
        <dbReference type="SAM" id="MobiDB-lite"/>
    </source>
</evidence>
<feature type="compositionally biased region" description="Polar residues" evidence="2">
    <location>
        <begin position="264"/>
        <end position="286"/>
    </location>
</feature>
<dbReference type="GO" id="GO:0003723">
    <property type="term" value="F:RNA binding"/>
    <property type="evidence" value="ECO:0007669"/>
    <property type="project" value="UniProtKB-UniRule"/>
</dbReference>
<evidence type="ECO:0000313" key="5">
    <source>
        <dbReference type="Proteomes" id="UP001280121"/>
    </source>
</evidence>
<comment type="caution">
    <text evidence="4">The sequence shown here is derived from an EMBL/GenBank/DDBJ whole genome shotgun (WGS) entry which is preliminary data.</text>
</comment>
<organism evidence="4 5">
    <name type="scientific">Dipteronia dyeriana</name>
    <dbReference type="NCBI Taxonomy" id="168575"/>
    <lineage>
        <taxon>Eukaryota</taxon>
        <taxon>Viridiplantae</taxon>
        <taxon>Streptophyta</taxon>
        <taxon>Embryophyta</taxon>
        <taxon>Tracheophyta</taxon>
        <taxon>Spermatophyta</taxon>
        <taxon>Magnoliopsida</taxon>
        <taxon>eudicotyledons</taxon>
        <taxon>Gunneridae</taxon>
        <taxon>Pentapetalae</taxon>
        <taxon>rosids</taxon>
        <taxon>malvids</taxon>
        <taxon>Sapindales</taxon>
        <taxon>Sapindaceae</taxon>
        <taxon>Hippocastanoideae</taxon>
        <taxon>Acereae</taxon>
        <taxon>Dipteronia</taxon>
    </lineage>
</organism>
<feature type="compositionally biased region" description="Basic and acidic residues" evidence="2">
    <location>
        <begin position="218"/>
        <end position="229"/>
    </location>
</feature>
<reference evidence="4" key="1">
    <citation type="journal article" date="2023" name="Plant J.">
        <title>Genome sequences and population genomics provide insights into the demographic history, inbreeding, and mutation load of two 'living fossil' tree species of Dipteronia.</title>
        <authorList>
            <person name="Feng Y."/>
            <person name="Comes H.P."/>
            <person name="Chen J."/>
            <person name="Zhu S."/>
            <person name="Lu R."/>
            <person name="Zhang X."/>
            <person name="Li P."/>
            <person name="Qiu J."/>
            <person name="Olsen K.M."/>
            <person name="Qiu Y."/>
        </authorList>
    </citation>
    <scope>NUCLEOTIDE SEQUENCE</scope>
    <source>
        <strain evidence="4">KIB01</strain>
    </source>
</reference>
<feature type="domain" description="RRM" evidence="3">
    <location>
        <begin position="26"/>
        <end position="88"/>
    </location>
</feature>
<dbReference type="PROSITE" id="PS50102">
    <property type="entry name" value="RRM"/>
    <property type="match status" value="1"/>
</dbReference>
<keyword evidence="1" id="KW-0694">RNA-binding</keyword>
<gene>
    <name evidence="4" type="ORF">Ddye_022486</name>
</gene>
<dbReference type="Gene3D" id="3.30.70.330">
    <property type="match status" value="1"/>
</dbReference>
<evidence type="ECO:0000256" key="1">
    <source>
        <dbReference type="PROSITE-ProRule" id="PRU00176"/>
    </source>
</evidence>